<organism evidence="3">
    <name type="scientific">Babesia bovis</name>
    <dbReference type="NCBI Taxonomy" id="5865"/>
    <lineage>
        <taxon>Eukaryota</taxon>
        <taxon>Sar</taxon>
        <taxon>Alveolata</taxon>
        <taxon>Apicomplexa</taxon>
        <taxon>Aconoidasida</taxon>
        <taxon>Piroplasmida</taxon>
        <taxon>Babesiidae</taxon>
        <taxon>Babesia</taxon>
    </lineage>
</organism>
<feature type="signal peptide" evidence="2">
    <location>
        <begin position="1"/>
        <end position="25"/>
    </location>
</feature>
<name>A7AUQ5_BABBO</name>
<feature type="region of interest" description="Disordered" evidence="1">
    <location>
        <begin position="74"/>
        <end position="105"/>
    </location>
</feature>
<dbReference type="VEuPathDB" id="PiroplasmaDB:BBOV_II007150"/>
<feature type="region of interest" description="Disordered" evidence="1">
    <location>
        <begin position="315"/>
        <end position="363"/>
    </location>
</feature>
<dbReference type="InParanoid" id="A7AUQ5"/>
<comment type="caution">
    <text evidence="3">The sequence shown here is derived from an EMBL/GenBank/DDBJ whole genome shotgun (WGS) entry which is preliminary data.</text>
</comment>
<feature type="compositionally biased region" description="Basic and acidic residues" evidence="1">
    <location>
        <begin position="81"/>
        <end position="105"/>
    </location>
</feature>
<feature type="compositionally biased region" description="Low complexity" evidence="1">
    <location>
        <begin position="166"/>
        <end position="175"/>
    </location>
</feature>
<evidence type="ECO:0000256" key="2">
    <source>
        <dbReference type="SAM" id="SignalP"/>
    </source>
</evidence>
<dbReference type="EMBL" id="AAXT01000003">
    <property type="protein sequence ID" value="EDO06666.1"/>
    <property type="molecule type" value="Genomic_DNA"/>
</dbReference>
<feature type="compositionally biased region" description="Polar residues" evidence="1">
    <location>
        <begin position="181"/>
        <end position="191"/>
    </location>
</feature>
<feature type="region of interest" description="Disordered" evidence="1">
    <location>
        <begin position="449"/>
        <end position="480"/>
    </location>
</feature>
<feature type="compositionally biased region" description="Acidic residues" evidence="1">
    <location>
        <begin position="453"/>
        <end position="466"/>
    </location>
</feature>
<feature type="compositionally biased region" description="Acidic residues" evidence="1">
    <location>
        <begin position="326"/>
        <end position="341"/>
    </location>
</feature>
<reference evidence="3" key="1">
    <citation type="journal article" date="2007" name="PLoS Pathog.">
        <title>Genome sequence of Babesia bovis and comparative analysis of apicomplexan hemoprotozoa.</title>
        <authorList>
            <person name="Brayton K.A."/>
            <person name="Lau A.O.T."/>
            <person name="Herndon D.R."/>
            <person name="Hannick L."/>
            <person name="Kappmeyer L.S."/>
            <person name="Berens S.J."/>
            <person name="Bidwell S.L."/>
            <person name="Brown W.C."/>
            <person name="Crabtree J."/>
            <person name="Fadrosh D."/>
            <person name="Feldblum T."/>
            <person name="Forberger H.A."/>
            <person name="Haas B.J."/>
            <person name="Howell J.M."/>
            <person name="Khouri H."/>
            <person name="Koo H."/>
            <person name="Mann D.J."/>
            <person name="Norimine J."/>
            <person name="Paulsen I.T."/>
            <person name="Radune D."/>
            <person name="Ren Q."/>
            <person name="Smith R.K. Jr."/>
            <person name="Suarez C.E."/>
            <person name="White O."/>
            <person name="Wortman J.R."/>
            <person name="Knowles D.P. Jr."/>
            <person name="McElwain T.F."/>
            <person name="Nene V.M."/>
        </authorList>
    </citation>
    <scope>NUCLEOTIDE SEQUENCE [LARGE SCALE GENOMIC DNA]</scope>
    <source>
        <strain evidence="3">T2Bo</strain>
    </source>
</reference>
<feature type="compositionally biased region" description="Basic residues" evidence="1">
    <location>
        <begin position="137"/>
        <end position="152"/>
    </location>
</feature>
<feature type="compositionally biased region" description="Polar residues" evidence="1">
    <location>
        <begin position="347"/>
        <end position="356"/>
    </location>
</feature>
<feature type="chain" id="PRO_5002706959" evidence="2">
    <location>
        <begin position="26"/>
        <end position="480"/>
    </location>
</feature>
<sequence length="480" mass="52118">MKFILIPVFAVFSVVFSPSTINVFAKTLAKENEFNASAANNIPEDDVLAFIEANNGEEGLENGNEEIRYNVNDSEFDSDEGEKNSPFDSVNDDKKNVDDDNDRDSKFIEMNYDNQVEDAKSSLLELGVSKVGHARPSIRAKKVAKTPLLRRKANGDSRPIPKKRSAGGAAATSRRPSTRRGNNLSSTTTNKPIKPVASPGNKRTMGDRNAARIGRRQRNNGIRSANAAKSAGKKWTAGLRSKKKTDETVTPTKLADTSATPSATDAPVAKKKSIIRRGLTAAAKGMGAATVSAAAGVGAKTLIGDEPLEGVLPNGLFGSKKNNESADVDEEDYAEDVDSDDSMPKMASSTARTRGQLSRRRGDDYDVLDEDADTDIYDSGMINRPQRKNAKNSIVLPATGDLYDDEPNNRNSKKQFVSEGPGSDPALTDRDFEEAMKLLDKETNKYKNKVEDGNDVEETSTGDELFEDIKSDYDVGMFPN</sequence>
<feature type="compositionally biased region" description="Low complexity" evidence="1">
    <location>
        <begin position="255"/>
        <end position="264"/>
    </location>
</feature>
<reference evidence="3" key="2">
    <citation type="submission" date="2007-08" db="EMBL/GenBank/DDBJ databases">
        <authorList>
            <person name="Nene V."/>
        </authorList>
    </citation>
    <scope>NUCLEOTIDE SEQUENCE</scope>
    <source>
        <strain evidence="3">T2Bo</strain>
    </source>
</reference>
<gene>
    <name evidence="3" type="ORF">BBOV_II007160</name>
</gene>
<accession>A7AUQ5</accession>
<feature type="region of interest" description="Disordered" evidence="1">
    <location>
        <begin position="137"/>
        <end position="264"/>
    </location>
</feature>
<proteinExistence type="predicted"/>
<protein>
    <submittedName>
        <fullName evidence="3">Uncharacterized protein</fullName>
    </submittedName>
</protein>
<evidence type="ECO:0000313" key="3">
    <source>
        <dbReference type="EMBL" id="EDO06666.1"/>
    </source>
</evidence>
<keyword evidence="2" id="KW-0732">Signal</keyword>
<evidence type="ECO:0000256" key="1">
    <source>
        <dbReference type="SAM" id="MobiDB-lite"/>
    </source>
</evidence>
<feature type="region of interest" description="Disordered" evidence="1">
    <location>
        <begin position="378"/>
        <end position="429"/>
    </location>
</feature>
<dbReference type="AlphaFoldDB" id="A7AUQ5"/>